<evidence type="ECO:0000313" key="3">
    <source>
        <dbReference type="Proteomes" id="UP000292447"/>
    </source>
</evidence>
<evidence type="ECO:0000313" key="2">
    <source>
        <dbReference type="EMBL" id="QBM85559.1"/>
    </source>
</evidence>
<dbReference type="STRING" id="2163413.A0A4P6XFX5"/>
<reference evidence="3" key="1">
    <citation type="submission" date="2019-03" db="EMBL/GenBank/DDBJ databases">
        <title>Snf2 controls pulcherriminic acid biosynthesis and connects pigmentation and antifungal activity of the yeast Metschnikowia pulcherrima.</title>
        <authorList>
            <person name="Gore-Lloyd D."/>
            <person name="Sumann I."/>
            <person name="Brachmann A.O."/>
            <person name="Schneeberger K."/>
            <person name="Ortiz-Merino R.A."/>
            <person name="Moreno-Beltran M."/>
            <person name="Schlaefli M."/>
            <person name="Kirner P."/>
            <person name="Santos Kron A."/>
            <person name="Wolfe K.H."/>
            <person name="Piel J."/>
            <person name="Ahrens C.H."/>
            <person name="Henk D."/>
            <person name="Freimoser F.M."/>
        </authorList>
    </citation>
    <scope>NUCLEOTIDE SEQUENCE [LARGE SCALE GENOMIC DNA]</scope>
    <source>
        <strain evidence="3">APC 1.2</strain>
    </source>
</reference>
<evidence type="ECO:0008006" key="4">
    <source>
        <dbReference type="Google" id="ProtNLM"/>
    </source>
</evidence>
<proteinExistence type="predicted"/>
<keyword evidence="3" id="KW-1185">Reference proteome</keyword>
<protein>
    <recommendedName>
        <fullName evidence="4">Protein MUM2</fullName>
    </recommendedName>
</protein>
<feature type="compositionally biased region" description="Polar residues" evidence="1">
    <location>
        <begin position="266"/>
        <end position="279"/>
    </location>
</feature>
<dbReference type="Proteomes" id="UP000292447">
    <property type="component" value="Chromosome I"/>
</dbReference>
<sequence length="459" mass="51469">MRELTPHRKHGCKNKMHASTYKYRLKDCQPLSKHHFFELFNCLSQDTLHRLCLTFSPLAMDSVGNNQPGLNISFNPMSSGSIAATNSSGYTAVNSEDTDPELTYQSSLIPQSYESGSHVKPYQYHNSPNAIAQNRIWNTRSNSTNSLGLTSSPSMMNGMISSPRGDNQGIHLPSFMNNSIFDSSNSRQSTPGGGSHNQFSNVDYSHINAMKPPIKETLANPQLYMNYSQNVPGQMMASYQRKKQVSMNPATPSYSSSMISVSSFDNRSLSSDAKGNSENYVDKVPKPSFTGTPSFDSSDSETIEMLKSELLFKDQVNDSLKNKLKYLSIEEEPSFPEDESRLGEQMILPKNYMQLFKDLVRTLNERTQELKDTKSKIEAIVVGAVMTKDNLVEYYEAFDAQDIAHRITNKLSVLQSENEALLNMVSYSNKQSLLIEMGLLKNENKILRDRLGKEEVGKS</sequence>
<gene>
    <name evidence="2" type="ORF">METSCH_A01810</name>
</gene>
<dbReference type="AlphaFoldDB" id="A0A4P6XFX5"/>
<feature type="region of interest" description="Disordered" evidence="1">
    <location>
        <begin position="266"/>
        <end position="298"/>
    </location>
</feature>
<evidence type="ECO:0000256" key="1">
    <source>
        <dbReference type="SAM" id="MobiDB-lite"/>
    </source>
</evidence>
<feature type="region of interest" description="Disordered" evidence="1">
    <location>
        <begin position="178"/>
        <end position="201"/>
    </location>
</feature>
<dbReference type="EMBL" id="CP034456">
    <property type="protein sequence ID" value="QBM85559.1"/>
    <property type="molecule type" value="Genomic_DNA"/>
</dbReference>
<accession>A0A4P6XFX5</accession>
<organism evidence="2 3">
    <name type="scientific">Metschnikowia aff. pulcherrima</name>
    <dbReference type="NCBI Taxonomy" id="2163413"/>
    <lineage>
        <taxon>Eukaryota</taxon>
        <taxon>Fungi</taxon>
        <taxon>Dikarya</taxon>
        <taxon>Ascomycota</taxon>
        <taxon>Saccharomycotina</taxon>
        <taxon>Pichiomycetes</taxon>
        <taxon>Metschnikowiaceae</taxon>
        <taxon>Metschnikowia</taxon>
    </lineage>
</organism>
<name>A0A4P6XFX5_9ASCO</name>